<dbReference type="Proteomes" id="UP000198415">
    <property type="component" value="Unassembled WGS sequence"/>
</dbReference>
<protein>
    <submittedName>
        <fullName evidence="1">Uncharacterized protein</fullName>
    </submittedName>
</protein>
<organism evidence="1 2">
    <name type="scientific">Actinoplanes regularis</name>
    <dbReference type="NCBI Taxonomy" id="52697"/>
    <lineage>
        <taxon>Bacteria</taxon>
        <taxon>Bacillati</taxon>
        <taxon>Actinomycetota</taxon>
        <taxon>Actinomycetes</taxon>
        <taxon>Micromonosporales</taxon>
        <taxon>Micromonosporaceae</taxon>
        <taxon>Actinoplanes</taxon>
    </lineage>
</organism>
<reference evidence="1 2" key="1">
    <citation type="submission" date="2017-06" db="EMBL/GenBank/DDBJ databases">
        <authorList>
            <person name="Kim H.J."/>
            <person name="Triplett B.A."/>
        </authorList>
    </citation>
    <scope>NUCLEOTIDE SEQUENCE [LARGE SCALE GENOMIC DNA]</scope>
    <source>
        <strain evidence="1 2">DSM 43151</strain>
    </source>
</reference>
<accession>A0A238YSA4</accession>
<evidence type="ECO:0000313" key="1">
    <source>
        <dbReference type="EMBL" id="SNR73309.1"/>
    </source>
</evidence>
<sequence length="90" mass="10059">MARVVDETVARLPIHNHGSELLEVVLEPYGRDYHLRSDETLIVHTAGTTRESEPFGVDFHPDFIQVHFNGAVGWVTGPDGNELDCGHQRP</sequence>
<dbReference type="AlphaFoldDB" id="A0A238YSA4"/>
<proteinExistence type="predicted"/>
<evidence type="ECO:0000313" key="2">
    <source>
        <dbReference type="Proteomes" id="UP000198415"/>
    </source>
</evidence>
<name>A0A238YSA4_9ACTN</name>
<gene>
    <name evidence="1" type="ORF">SAMN06264365_10596</name>
</gene>
<keyword evidence="2" id="KW-1185">Reference proteome</keyword>
<dbReference type="EMBL" id="FZNR01000005">
    <property type="protein sequence ID" value="SNR73309.1"/>
    <property type="molecule type" value="Genomic_DNA"/>
</dbReference>